<feature type="domain" description="PiggyBac transposable element-derived protein" evidence="2">
    <location>
        <begin position="1"/>
        <end position="116"/>
    </location>
</feature>
<dbReference type="GO" id="GO:0043565">
    <property type="term" value="F:sequence-specific DNA binding"/>
    <property type="evidence" value="ECO:0007669"/>
    <property type="project" value="TreeGrafter"/>
</dbReference>
<dbReference type="PANTHER" id="PTHR47055">
    <property type="entry name" value="DDE_TNP_1_7 DOMAIN-CONTAINING PROTEIN"/>
    <property type="match status" value="1"/>
</dbReference>
<proteinExistence type="predicted"/>
<feature type="region of interest" description="Disordered" evidence="1">
    <location>
        <begin position="210"/>
        <end position="239"/>
    </location>
</feature>
<dbReference type="Proteomes" id="UP001228049">
    <property type="component" value="Unassembled WGS sequence"/>
</dbReference>
<dbReference type="Pfam" id="PF13843">
    <property type="entry name" value="DDE_Tnp_1_7"/>
    <property type="match status" value="2"/>
</dbReference>
<organism evidence="3 4">
    <name type="scientific">Dissostichus eleginoides</name>
    <name type="common">Patagonian toothfish</name>
    <name type="synonym">Dissostichus amissus</name>
    <dbReference type="NCBI Taxonomy" id="100907"/>
    <lineage>
        <taxon>Eukaryota</taxon>
        <taxon>Metazoa</taxon>
        <taxon>Chordata</taxon>
        <taxon>Craniata</taxon>
        <taxon>Vertebrata</taxon>
        <taxon>Euteleostomi</taxon>
        <taxon>Actinopterygii</taxon>
        <taxon>Neopterygii</taxon>
        <taxon>Teleostei</taxon>
        <taxon>Neoteleostei</taxon>
        <taxon>Acanthomorphata</taxon>
        <taxon>Eupercaria</taxon>
        <taxon>Perciformes</taxon>
        <taxon>Notothenioidei</taxon>
        <taxon>Nototheniidae</taxon>
        <taxon>Dissostichus</taxon>
    </lineage>
</organism>
<feature type="non-terminal residue" evidence="3">
    <location>
        <position position="1"/>
    </location>
</feature>
<name>A0AAD9FA52_DISEL</name>
<evidence type="ECO:0000313" key="3">
    <source>
        <dbReference type="EMBL" id="KAK1893691.1"/>
    </source>
</evidence>
<dbReference type="InterPro" id="IPR029526">
    <property type="entry name" value="PGBD"/>
</dbReference>
<protein>
    <submittedName>
        <fullName evidence="3">PiggyBac transposable element-derived protein 2</fullName>
    </submittedName>
</protein>
<dbReference type="EMBL" id="JASDAP010000011">
    <property type="protein sequence ID" value="KAK1893691.1"/>
    <property type="molecule type" value="Genomic_DNA"/>
</dbReference>
<reference evidence="3" key="1">
    <citation type="submission" date="2023-04" db="EMBL/GenBank/DDBJ databases">
        <title>Chromosome-level genome of Chaenocephalus aceratus.</title>
        <authorList>
            <person name="Park H."/>
        </authorList>
    </citation>
    <scope>NUCLEOTIDE SEQUENCE</scope>
    <source>
        <strain evidence="3">DE</strain>
        <tissue evidence="3">Muscle</tissue>
    </source>
</reference>
<accession>A0AAD9FA52</accession>
<comment type="caution">
    <text evidence="3">The sequence shown here is derived from an EMBL/GenBank/DDBJ whole genome shotgun (WGS) entry which is preliminary data.</text>
</comment>
<keyword evidence="4" id="KW-1185">Reference proteome</keyword>
<evidence type="ECO:0000259" key="2">
    <source>
        <dbReference type="Pfam" id="PF13843"/>
    </source>
</evidence>
<dbReference type="PANTHER" id="PTHR47055:SF3">
    <property type="entry name" value="PHORBOL-ESTER_DAG-TYPE DOMAIN-CONTAINING PROTEIN"/>
    <property type="match status" value="1"/>
</dbReference>
<evidence type="ECO:0000256" key="1">
    <source>
        <dbReference type="SAM" id="MobiDB-lite"/>
    </source>
</evidence>
<gene>
    <name evidence="3" type="ORF">KUDE01_019154</name>
</gene>
<feature type="domain" description="PiggyBac transposable element-derived protein" evidence="2">
    <location>
        <begin position="127"/>
        <end position="228"/>
    </location>
</feature>
<dbReference type="InterPro" id="IPR052638">
    <property type="entry name" value="PiggyBac_TE-derived"/>
</dbReference>
<evidence type="ECO:0000313" key="4">
    <source>
        <dbReference type="Proteomes" id="UP001228049"/>
    </source>
</evidence>
<sequence>YFTRYFGPDIVTHIAYQTNLYATKKDINTTFTINENEIMKFLSILMYMGISELPAVEDYWAMETRVPQVANLMSSKRFRLLKRVVHFNDNTELPGSIDRFFKIRPLFSFLNSAFRREPQTPKQASADGFIHDMVLYQGKTTLEAHGVPLTPEQQAMGATSQIVSVLASTMSSPSTTAIFADNFFTSLELVRYLRDQNCRTRCMTEAKRTGALPGHFSPSQDVEARPRQRLSRAKSQSAY</sequence>
<dbReference type="AlphaFoldDB" id="A0AAD9FA52"/>